<protein>
    <submittedName>
        <fullName evidence="1">Uncharacterized protein</fullName>
    </submittedName>
</protein>
<comment type="caution">
    <text evidence="1">The sequence shown here is derived from an EMBL/GenBank/DDBJ whole genome shotgun (WGS) entry which is preliminary data.</text>
</comment>
<accession>A0AAV4P113</accession>
<sequence>MKKIDKVVKRGRYCLGFPRRNVDSLNGMAFGEVQKQAVSCSTLFRRQLSLFRLEEEQNLEMATVATTGFNFVGFVLEAKLYCGAIHYFTAIHF</sequence>
<evidence type="ECO:0000313" key="2">
    <source>
        <dbReference type="Proteomes" id="UP001054945"/>
    </source>
</evidence>
<reference evidence="1 2" key="1">
    <citation type="submission" date="2021-06" db="EMBL/GenBank/DDBJ databases">
        <title>Caerostris extrusa draft genome.</title>
        <authorList>
            <person name="Kono N."/>
            <person name="Arakawa K."/>
        </authorList>
    </citation>
    <scope>NUCLEOTIDE SEQUENCE [LARGE SCALE GENOMIC DNA]</scope>
</reference>
<dbReference type="EMBL" id="BPLR01003809">
    <property type="protein sequence ID" value="GIX88932.1"/>
    <property type="molecule type" value="Genomic_DNA"/>
</dbReference>
<dbReference type="AlphaFoldDB" id="A0AAV4P113"/>
<name>A0AAV4P113_CAEEX</name>
<dbReference type="Proteomes" id="UP001054945">
    <property type="component" value="Unassembled WGS sequence"/>
</dbReference>
<gene>
    <name evidence="1" type="ORF">CEXT_2431</name>
</gene>
<proteinExistence type="predicted"/>
<organism evidence="1 2">
    <name type="scientific">Caerostris extrusa</name>
    <name type="common">Bark spider</name>
    <name type="synonym">Caerostris bankana</name>
    <dbReference type="NCBI Taxonomy" id="172846"/>
    <lineage>
        <taxon>Eukaryota</taxon>
        <taxon>Metazoa</taxon>
        <taxon>Ecdysozoa</taxon>
        <taxon>Arthropoda</taxon>
        <taxon>Chelicerata</taxon>
        <taxon>Arachnida</taxon>
        <taxon>Araneae</taxon>
        <taxon>Araneomorphae</taxon>
        <taxon>Entelegynae</taxon>
        <taxon>Araneoidea</taxon>
        <taxon>Araneidae</taxon>
        <taxon>Caerostris</taxon>
    </lineage>
</organism>
<evidence type="ECO:0000313" key="1">
    <source>
        <dbReference type="EMBL" id="GIX88932.1"/>
    </source>
</evidence>
<keyword evidence="2" id="KW-1185">Reference proteome</keyword>